<feature type="transmembrane region" description="Helical" evidence="7">
    <location>
        <begin position="176"/>
        <end position="197"/>
    </location>
</feature>
<dbReference type="Gene3D" id="3.40.50.80">
    <property type="entry name" value="Nucleotide-binding domain of ferredoxin-NADP reductase (FNR) module"/>
    <property type="match status" value="1"/>
</dbReference>
<evidence type="ECO:0000256" key="4">
    <source>
        <dbReference type="ARBA" id="ARBA00022989"/>
    </source>
</evidence>
<dbReference type="Proteomes" id="UP000190312">
    <property type="component" value="Unassembled WGS sequence"/>
</dbReference>
<keyword evidence="2" id="KW-0813">Transport</keyword>
<evidence type="ECO:0000256" key="7">
    <source>
        <dbReference type="SAM" id="Phobius"/>
    </source>
</evidence>
<comment type="subcellular location">
    <subcellularLocation>
        <location evidence="1">Membrane</location>
        <topology evidence="1">Multi-pass membrane protein</topology>
    </subcellularLocation>
</comment>
<evidence type="ECO:0000256" key="6">
    <source>
        <dbReference type="ARBA" id="ARBA00023136"/>
    </source>
</evidence>
<keyword evidence="5" id="KW-0406">Ion transport</keyword>
<feature type="chain" id="PRO_5012639584" evidence="8">
    <location>
        <begin position="24"/>
        <end position="696"/>
    </location>
</feature>
<feature type="transmembrane region" description="Helical" evidence="7">
    <location>
        <begin position="314"/>
        <end position="338"/>
    </location>
</feature>
<feature type="transmembrane region" description="Helical" evidence="7">
    <location>
        <begin position="350"/>
        <end position="368"/>
    </location>
</feature>
<dbReference type="eggNOG" id="KOG0039">
    <property type="taxonomic scope" value="Eukaryota"/>
</dbReference>
<feature type="transmembrane region" description="Helical" evidence="7">
    <location>
        <begin position="275"/>
        <end position="293"/>
    </location>
</feature>
<dbReference type="Pfam" id="PF01794">
    <property type="entry name" value="Ferric_reduct"/>
    <property type="match status" value="1"/>
</dbReference>
<dbReference type="OrthoDB" id="167398at2759"/>
<dbReference type="PANTHER" id="PTHR32361:SF9">
    <property type="entry name" value="FERRIC REDUCTASE TRANSMEMBRANE COMPONENT 3-RELATED"/>
    <property type="match status" value="1"/>
</dbReference>
<evidence type="ECO:0000256" key="1">
    <source>
        <dbReference type="ARBA" id="ARBA00004141"/>
    </source>
</evidence>
<dbReference type="CDD" id="cd06186">
    <property type="entry name" value="NOX_Duox_like_FAD_NADP"/>
    <property type="match status" value="1"/>
</dbReference>
<dbReference type="InterPro" id="IPR051410">
    <property type="entry name" value="Ferric/Cupric_Reductase"/>
</dbReference>
<dbReference type="GO" id="GO:0000293">
    <property type="term" value="F:ferric-chelate reductase activity"/>
    <property type="evidence" value="ECO:0007669"/>
    <property type="project" value="TreeGrafter"/>
</dbReference>
<feature type="transmembrane region" description="Helical" evidence="7">
    <location>
        <begin position="237"/>
        <end position="255"/>
    </location>
</feature>
<dbReference type="SUPFAM" id="SSF52343">
    <property type="entry name" value="Ferredoxin reductase-like, C-terminal NADP-linked domain"/>
    <property type="match status" value="1"/>
</dbReference>
<feature type="transmembrane region" description="Helical" evidence="7">
    <location>
        <begin position="380"/>
        <end position="401"/>
    </location>
</feature>
<name>A0A1S9DWR0_ASPOZ</name>
<dbReference type="EMBL" id="MKZY01000002">
    <property type="protein sequence ID" value="OOO13336.1"/>
    <property type="molecule type" value="Genomic_DNA"/>
</dbReference>
<dbReference type="InterPro" id="IPR013130">
    <property type="entry name" value="Fe3_Rdtase_TM_dom"/>
</dbReference>
<dbReference type="AlphaFoldDB" id="A0A1S9DWR0"/>
<accession>A0A1S9DWR0</accession>
<sequence>MLRHIQSLASIILLLSLICPVYSANGFVGYGISMYKPPCAHACRSSITNPLNCSTNSNDDMGITWIIEKSPEPHCYATNDAFLQTLAYCIYSHCRTESNSTLQRYWEMNVAGSEKDQPLPNQAYQQALQNIGFRPNITANASTALESASLVSEELYKLNWRTLTVFEEVEATHEKFGLVLLLTGAIIPIGLSFARFIPVPTRLKTTFEAYVITPPLIGHRHKVPLFNTFNMPTRGQALFIAYLIFINVVLCAVGFNSADPSAWYTSNHLEILTYVSNRAGILSFANIPLLVLYSSRNNILLWLTNWSHSTFLLLHRWIAAICVIEACLHSAIYLHIYSAQGEHSSESQRAYWYWGIVATLAMVLIVPGSMLQVRRRFYEFFLAWHVIFFLLAMVGCCLHIYYRYDFQWGYENWIYMALAIWGFERGMRILRFARHGIRTAQVSIVDDEYIKLEIPGIAADGDVYLYFPTLTWRVWENHPFSVMTDVCQGTDTGLSTTRITTDKDRLPISWTEKGESLDKMSLAEISNAPCQRGLVFYIRTQSGITKYLRGTKSKFPVLVESSYHPVVLSKPNPSGMTNIIAIAGGVGVTALAPILMRHEGWHRLFWAVRSKPLADSVAASLGADRFNRLNAVVFQDNRMDISRILQEEVSRCVGTEVAVIVSGPARMADEVRLVVATLMRENPAVKLTLLEESFSW</sequence>
<dbReference type="GO" id="GO:0005886">
    <property type="term" value="C:plasma membrane"/>
    <property type="evidence" value="ECO:0007669"/>
    <property type="project" value="TreeGrafter"/>
</dbReference>
<keyword evidence="3 7" id="KW-0812">Transmembrane</keyword>
<keyword evidence="4 7" id="KW-1133">Transmembrane helix</keyword>
<proteinExistence type="predicted"/>
<evidence type="ECO:0000256" key="2">
    <source>
        <dbReference type="ARBA" id="ARBA00022448"/>
    </source>
</evidence>
<evidence type="ECO:0000313" key="10">
    <source>
        <dbReference type="EMBL" id="OOO13336.1"/>
    </source>
</evidence>
<dbReference type="InterPro" id="IPR039261">
    <property type="entry name" value="FNR_nucleotide-bd"/>
</dbReference>
<dbReference type="VEuPathDB" id="FungiDB:AO090701000932"/>
<dbReference type="GO" id="GO:0006826">
    <property type="term" value="P:iron ion transport"/>
    <property type="evidence" value="ECO:0007669"/>
    <property type="project" value="TreeGrafter"/>
</dbReference>
<evidence type="ECO:0000256" key="8">
    <source>
        <dbReference type="SAM" id="SignalP"/>
    </source>
</evidence>
<dbReference type="GO" id="GO:0015677">
    <property type="term" value="P:copper ion import"/>
    <property type="evidence" value="ECO:0007669"/>
    <property type="project" value="TreeGrafter"/>
</dbReference>
<evidence type="ECO:0000256" key="3">
    <source>
        <dbReference type="ARBA" id="ARBA00022692"/>
    </source>
</evidence>
<evidence type="ECO:0000259" key="9">
    <source>
        <dbReference type="Pfam" id="PF01794"/>
    </source>
</evidence>
<evidence type="ECO:0000256" key="5">
    <source>
        <dbReference type="ARBA" id="ARBA00023065"/>
    </source>
</evidence>
<dbReference type="PANTHER" id="PTHR32361">
    <property type="entry name" value="FERRIC/CUPRIC REDUCTASE TRANSMEMBRANE COMPONENT"/>
    <property type="match status" value="1"/>
</dbReference>
<keyword evidence="6 7" id="KW-0472">Membrane</keyword>
<feature type="signal peptide" evidence="8">
    <location>
        <begin position="1"/>
        <end position="23"/>
    </location>
</feature>
<feature type="domain" description="Ferric oxidoreductase" evidence="9">
    <location>
        <begin position="279"/>
        <end position="396"/>
    </location>
</feature>
<gene>
    <name evidence="10" type="ORF">OAory_01010850</name>
</gene>
<dbReference type="SFLD" id="SFLDS00052">
    <property type="entry name" value="Ferric_Reductase_Domain"/>
    <property type="match status" value="1"/>
</dbReference>
<dbReference type="GO" id="GO:0006879">
    <property type="term" value="P:intracellular iron ion homeostasis"/>
    <property type="evidence" value="ECO:0007669"/>
    <property type="project" value="TreeGrafter"/>
</dbReference>
<keyword evidence="8" id="KW-0732">Signal</keyword>
<reference evidence="10 11" key="1">
    <citation type="submission" date="2016-10" db="EMBL/GenBank/DDBJ databases">
        <title>Genome sequencing of Aspergillus oryzae BCC7051.</title>
        <authorList>
            <person name="Thammarongtham C."/>
            <person name="Vorapreeda T."/>
            <person name="Nookaew I."/>
            <person name="Srisuk T."/>
            <person name="Land M."/>
            <person name="Jeennor S."/>
            <person name="Laoteng K."/>
        </authorList>
    </citation>
    <scope>NUCLEOTIDE SEQUENCE [LARGE SCALE GENOMIC DNA]</scope>
    <source>
        <strain evidence="10 11">BCC7051</strain>
    </source>
</reference>
<organism evidence="10 11">
    <name type="scientific">Aspergillus oryzae</name>
    <name type="common">Yellow koji mold</name>
    <dbReference type="NCBI Taxonomy" id="5062"/>
    <lineage>
        <taxon>Eukaryota</taxon>
        <taxon>Fungi</taxon>
        <taxon>Dikarya</taxon>
        <taxon>Ascomycota</taxon>
        <taxon>Pezizomycotina</taxon>
        <taxon>Eurotiomycetes</taxon>
        <taxon>Eurotiomycetidae</taxon>
        <taxon>Eurotiales</taxon>
        <taxon>Aspergillaceae</taxon>
        <taxon>Aspergillus</taxon>
        <taxon>Aspergillus subgen. Circumdati</taxon>
    </lineage>
</organism>
<evidence type="ECO:0000313" key="11">
    <source>
        <dbReference type="Proteomes" id="UP000190312"/>
    </source>
</evidence>
<comment type="caution">
    <text evidence="10">The sequence shown here is derived from an EMBL/GenBank/DDBJ whole genome shotgun (WGS) entry which is preliminary data.</text>
</comment>
<protein>
    <submittedName>
        <fullName evidence="10">Ferric reductase domain protein transmembrane component domain-containing protein</fullName>
    </submittedName>
</protein>